<dbReference type="CDD" id="cd08646">
    <property type="entry name" value="FMT_core_Met-tRNA-FMT_N"/>
    <property type="match status" value="1"/>
</dbReference>
<evidence type="ECO:0000256" key="2">
    <source>
        <dbReference type="ARBA" id="ARBA00012261"/>
    </source>
</evidence>
<feature type="domain" description="Formyl transferase N-terminal" evidence="6">
    <location>
        <begin position="1"/>
        <end position="178"/>
    </location>
</feature>
<dbReference type="GO" id="GO:0004479">
    <property type="term" value="F:methionyl-tRNA formyltransferase activity"/>
    <property type="evidence" value="ECO:0007669"/>
    <property type="project" value="UniProtKB-EC"/>
</dbReference>
<name>A0ABW5L284_9SPHI</name>
<comment type="catalytic activity">
    <reaction evidence="5">
        <text>L-methionyl-tRNA(fMet) + (6R)-10-formyltetrahydrofolate = N-formyl-L-methionyl-tRNA(fMet) + (6S)-5,6,7,8-tetrahydrofolate + H(+)</text>
        <dbReference type="Rhea" id="RHEA:24380"/>
        <dbReference type="Rhea" id="RHEA-COMP:9952"/>
        <dbReference type="Rhea" id="RHEA-COMP:9953"/>
        <dbReference type="ChEBI" id="CHEBI:15378"/>
        <dbReference type="ChEBI" id="CHEBI:57453"/>
        <dbReference type="ChEBI" id="CHEBI:78530"/>
        <dbReference type="ChEBI" id="CHEBI:78844"/>
        <dbReference type="ChEBI" id="CHEBI:195366"/>
        <dbReference type="EC" id="2.1.2.9"/>
    </reaction>
</comment>
<keyword evidence="3 5" id="KW-0808">Transferase</keyword>
<keyword evidence="9" id="KW-1185">Reference proteome</keyword>
<evidence type="ECO:0000313" key="8">
    <source>
        <dbReference type="EMBL" id="MFD2554888.1"/>
    </source>
</evidence>
<dbReference type="InterPro" id="IPR044135">
    <property type="entry name" value="Met-tRNA-FMT_C"/>
</dbReference>
<evidence type="ECO:0000256" key="3">
    <source>
        <dbReference type="ARBA" id="ARBA00022679"/>
    </source>
</evidence>
<evidence type="ECO:0000259" key="7">
    <source>
        <dbReference type="Pfam" id="PF02911"/>
    </source>
</evidence>
<evidence type="ECO:0000256" key="4">
    <source>
        <dbReference type="ARBA" id="ARBA00022917"/>
    </source>
</evidence>
<accession>A0ABW5L284</accession>
<dbReference type="InterPro" id="IPR005793">
    <property type="entry name" value="Formyl_trans_C"/>
</dbReference>
<dbReference type="NCBIfam" id="TIGR00460">
    <property type="entry name" value="fmt"/>
    <property type="match status" value="1"/>
</dbReference>
<dbReference type="SUPFAM" id="SSF50486">
    <property type="entry name" value="FMT C-terminal domain-like"/>
    <property type="match status" value="1"/>
</dbReference>
<gene>
    <name evidence="5 8" type="primary">fmt</name>
    <name evidence="8" type="ORF">ACFSQW_10835</name>
</gene>
<evidence type="ECO:0000313" key="9">
    <source>
        <dbReference type="Proteomes" id="UP001597440"/>
    </source>
</evidence>
<dbReference type="InterPro" id="IPR002376">
    <property type="entry name" value="Formyl_transf_N"/>
</dbReference>
<proteinExistence type="inferred from homology"/>
<dbReference type="RefSeq" id="WP_210353275.1">
    <property type="nucleotide sequence ID" value="NZ_JAEQMU010000001.1"/>
</dbReference>
<dbReference type="Pfam" id="PF02911">
    <property type="entry name" value="Formyl_trans_C"/>
    <property type="match status" value="1"/>
</dbReference>
<feature type="binding site" evidence="5">
    <location>
        <begin position="108"/>
        <end position="111"/>
    </location>
    <ligand>
        <name>(6S)-5,6,7,8-tetrahydrofolate</name>
        <dbReference type="ChEBI" id="CHEBI:57453"/>
    </ligand>
</feature>
<dbReference type="Pfam" id="PF00551">
    <property type="entry name" value="Formyl_trans_N"/>
    <property type="match status" value="1"/>
</dbReference>
<dbReference type="PANTHER" id="PTHR11138">
    <property type="entry name" value="METHIONYL-TRNA FORMYLTRANSFERASE"/>
    <property type="match status" value="1"/>
</dbReference>
<dbReference type="HAMAP" id="MF_00182">
    <property type="entry name" value="Formyl_trans"/>
    <property type="match status" value="1"/>
</dbReference>
<evidence type="ECO:0000256" key="1">
    <source>
        <dbReference type="ARBA" id="ARBA00010699"/>
    </source>
</evidence>
<dbReference type="CDD" id="cd08704">
    <property type="entry name" value="Met_tRNA_FMT_C"/>
    <property type="match status" value="1"/>
</dbReference>
<keyword evidence="4 5" id="KW-0648">Protein biosynthesis</keyword>
<dbReference type="PANTHER" id="PTHR11138:SF5">
    <property type="entry name" value="METHIONYL-TRNA FORMYLTRANSFERASE, MITOCHONDRIAL"/>
    <property type="match status" value="1"/>
</dbReference>
<dbReference type="Gene3D" id="3.40.50.12230">
    <property type="match status" value="1"/>
</dbReference>
<dbReference type="EC" id="2.1.2.9" evidence="2 5"/>
<feature type="domain" description="Formyl transferase C-terminal" evidence="7">
    <location>
        <begin position="205"/>
        <end position="303"/>
    </location>
</feature>
<sequence length="305" mass="33608">MRIIFMGTPDFAVASLKALLDAGQNVVAVVTSPDKPAGRGQKLHQSAVKLFALENNLPVLQPEKLRAPDFLAALESYQADLQVVVAFRMLPEVVWNMPPLGTINVHASLLPQYRGAAPINHAIINGEKESGVTTFLLQQEIDTGNILLNEKVSIEDNDTAGILHDKLMHAGARTLIKTIQGLENGSITAIPQDETDSKSLKHAPKIFKEDCVIDWNNSTEQIYNKIRGLSPYPAAYTLLDGKVLKIYEANKEQNSSKNTAGTFDTDGKSFLKFNTTDGCINLISLQIEGKKRMSVEEFLRGYRFD</sequence>
<dbReference type="InterPro" id="IPR011034">
    <property type="entry name" value="Formyl_transferase-like_C_sf"/>
</dbReference>
<dbReference type="SUPFAM" id="SSF53328">
    <property type="entry name" value="Formyltransferase"/>
    <property type="match status" value="1"/>
</dbReference>
<organism evidence="8 9">
    <name type="scientific">Sphingobacterium tabacisoli</name>
    <dbReference type="NCBI Taxonomy" id="2044855"/>
    <lineage>
        <taxon>Bacteria</taxon>
        <taxon>Pseudomonadati</taxon>
        <taxon>Bacteroidota</taxon>
        <taxon>Sphingobacteriia</taxon>
        <taxon>Sphingobacteriales</taxon>
        <taxon>Sphingobacteriaceae</taxon>
        <taxon>Sphingobacterium</taxon>
    </lineage>
</organism>
<dbReference type="InterPro" id="IPR005794">
    <property type="entry name" value="Fmt"/>
</dbReference>
<reference evidence="9" key="1">
    <citation type="journal article" date="2019" name="Int. J. Syst. Evol. Microbiol.">
        <title>The Global Catalogue of Microorganisms (GCM) 10K type strain sequencing project: providing services to taxonomists for standard genome sequencing and annotation.</title>
        <authorList>
            <consortium name="The Broad Institute Genomics Platform"/>
            <consortium name="The Broad Institute Genome Sequencing Center for Infectious Disease"/>
            <person name="Wu L."/>
            <person name="Ma J."/>
        </authorList>
    </citation>
    <scope>NUCLEOTIDE SEQUENCE [LARGE SCALE GENOMIC DNA]</scope>
    <source>
        <strain evidence="9">KCTC 52298</strain>
    </source>
</reference>
<dbReference type="InterPro" id="IPR041711">
    <property type="entry name" value="Met-tRNA-FMT_N"/>
</dbReference>
<comment type="caution">
    <text evidence="8">The sequence shown here is derived from an EMBL/GenBank/DDBJ whole genome shotgun (WGS) entry which is preliminary data.</text>
</comment>
<comment type="similarity">
    <text evidence="1 5">Belongs to the Fmt family.</text>
</comment>
<evidence type="ECO:0000256" key="5">
    <source>
        <dbReference type="HAMAP-Rule" id="MF_00182"/>
    </source>
</evidence>
<comment type="function">
    <text evidence="5">Attaches a formyl group to the free amino group of methionyl-tRNA(fMet). The formyl group appears to play a dual role in the initiator identity of N-formylmethionyl-tRNA by promoting its recognition by IF2 and preventing the misappropriation of this tRNA by the elongation apparatus.</text>
</comment>
<evidence type="ECO:0000259" key="6">
    <source>
        <dbReference type="Pfam" id="PF00551"/>
    </source>
</evidence>
<protein>
    <recommendedName>
        <fullName evidence="2 5">Methionyl-tRNA formyltransferase</fullName>
        <ecNumber evidence="2 5">2.1.2.9</ecNumber>
    </recommendedName>
</protein>
<dbReference type="Proteomes" id="UP001597440">
    <property type="component" value="Unassembled WGS sequence"/>
</dbReference>
<dbReference type="EMBL" id="JBHULD010000014">
    <property type="protein sequence ID" value="MFD2554888.1"/>
    <property type="molecule type" value="Genomic_DNA"/>
</dbReference>
<dbReference type="InterPro" id="IPR036477">
    <property type="entry name" value="Formyl_transf_N_sf"/>
</dbReference>